<dbReference type="CDD" id="cd00167">
    <property type="entry name" value="SANT"/>
    <property type="match status" value="1"/>
</dbReference>
<proteinExistence type="predicted"/>
<dbReference type="Proteomes" id="UP001359485">
    <property type="component" value="Unassembled WGS sequence"/>
</dbReference>
<reference evidence="4 5" key="1">
    <citation type="submission" date="2023-09" db="EMBL/GenBank/DDBJ databases">
        <title>Genomes of two closely related lineages of the louse Polyplax serrata with different host specificities.</title>
        <authorList>
            <person name="Martinu J."/>
            <person name="Tarabai H."/>
            <person name="Stefka J."/>
            <person name="Hypsa V."/>
        </authorList>
    </citation>
    <scope>NUCLEOTIDE SEQUENCE [LARGE SCALE GENOMIC DNA]</scope>
    <source>
        <strain evidence="4">98ZLc_SE</strain>
    </source>
</reference>
<feature type="region of interest" description="Disordered" evidence="2">
    <location>
        <begin position="19"/>
        <end position="48"/>
    </location>
</feature>
<comment type="caution">
    <text evidence="4">The sequence shown here is derived from an EMBL/GenBank/DDBJ whole genome shotgun (WGS) entry which is preliminary data.</text>
</comment>
<evidence type="ECO:0000259" key="3">
    <source>
        <dbReference type="SMART" id="SM00717"/>
    </source>
</evidence>
<dbReference type="InterPro" id="IPR001005">
    <property type="entry name" value="SANT/Myb"/>
</dbReference>
<name>A0ABR1ANG4_POLSC</name>
<dbReference type="PANTHER" id="PTHR22929:SF0">
    <property type="entry name" value="TRANSCRIPTION FACTOR TFIIIB COMPONENT B'' HOMOLOG"/>
    <property type="match status" value="1"/>
</dbReference>
<evidence type="ECO:0000313" key="5">
    <source>
        <dbReference type="Proteomes" id="UP001359485"/>
    </source>
</evidence>
<comment type="subcellular location">
    <subcellularLocation>
        <location evidence="1">Nucleus</location>
    </subcellularLocation>
</comment>
<accession>A0ABR1ANG4</accession>
<dbReference type="Pfam" id="PF15963">
    <property type="entry name" value="Myb_DNA-bind_7"/>
    <property type="match status" value="1"/>
</dbReference>
<dbReference type="InterPro" id="IPR009057">
    <property type="entry name" value="Homeodomain-like_sf"/>
</dbReference>
<evidence type="ECO:0000256" key="1">
    <source>
        <dbReference type="ARBA" id="ARBA00004123"/>
    </source>
</evidence>
<feature type="region of interest" description="Disordered" evidence="2">
    <location>
        <begin position="69"/>
        <end position="91"/>
    </location>
</feature>
<sequence>MTTRRSRLKAVANLPVRRKAPALQENSENVARDLGNLSTNTPAGAGKKEGNSVLSTICHENEQIKALPNLGNKISSDSDCDSKSDVSKKSTVTEPLLQNSNIVNSLVSNDKVMRKEMVQDNPTDNAILMLGDNKFASSLVLSVTNEKNSPDGSTANDENQCSTIQKSIICEIPVNEKEYDVHNKNPKIFTVEISKDSITSIEDTQFIVCENDNSCRNVFSTNSNEIILDTDISESVLTTLVGSVNKNSTIINNSKNSEDLNLLASQKESLISTICKDTAVLEIINYENECLPKSILNPIRDKLSEENTIYQESQDIIVSNINTTTKRNIAAVKRKRSKCSDFTKKLADARREFQKKYENTKPDRSTLKMIDLIFYNPATNPMESKNKTDKKETLTEAGLIQDPLTEEEVDEPQSFDLTKSLDNDGNNLRMPAPQVKIGLNGEIILDEKSIVIETTEAKRSREDLIKNSVPVFEERGSRVSYYRRKTKKTRDWTDFETKRFYKALNTIGPDFSLMQKYFPKRSRMELKNKFKREERLNRSLIDKALINPSEFDMTQLEKDLAVEEIAEEREIEMKIVREMKEKPAAKRPRTKSSLFGREVIADGENNSTKIIMNGVGSKNITQIEKEKKEKEIGSILRRYLLKDMKQELNDNSGLPPSCVP</sequence>
<dbReference type="PANTHER" id="PTHR22929">
    <property type="entry name" value="RNA POLYMERASE III TRANSCRIPTION INITIATION FACTOR B"/>
    <property type="match status" value="1"/>
</dbReference>
<dbReference type="InterPro" id="IPR039467">
    <property type="entry name" value="TFIIIB_B''_Myb"/>
</dbReference>
<evidence type="ECO:0000313" key="4">
    <source>
        <dbReference type="EMBL" id="KAK6624025.1"/>
    </source>
</evidence>
<feature type="domain" description="Myb-like" evidence="3">
    <location>
        <begin position="488"/>
        <end position="536"/>
    </location>
</feature>
<gene>
    <name evidence="4" type="ORF">RUM44_010883</name>
</gene>
<dbReference type="EMBL" id="JAWJWF010000046">
    <property type="protein sequence ID" value="KAK6624025.1"/>
    <property type="molecule type" value="Genomic_DNA"/>
</dbReference>
<dbReference type="SUPFAM" id="SSF46689">
    <property type="entry name" value="Homeodomain-like"/>
    <property type="match status" value="1"/>
</dbReference>
<dbReference type="SMART" id="SM00717">
    <property type="entry name" value="SANT"/>
    <property type="match status" value="1"/>
</dbReference>
<protein>
    <recommendedName>
        <fullName evidence="3">Myb-like domain-containing protein</fullName>
    </recommendedName>
</protein>
<organism evidence="4 5">
    <name type="scientific">Polyplax serrata</name>
    <name type="common">Common mouse louse</name>
    <dbReference type="NCBI Taxonomy" id="468196"/>
    <lineage>
        <taxon>Eukaryota</taxon>
        <taxon>Metazoa</taxon>
        <taxon>Ecdysozoa</taxon>
        <taxon>Arthropoda</taxon>
        <taxon>Hexapoda</taxon>
        <taxon>Insecta</taxon>
        <taxon>Pterygota</taxon>
        <taxon>Neoptera</taxon>
        <taxon>Paraneoptera</taxon>
        <taxon>Psocodea</taxon>
        <taxon>Troctomorpha</taxon>
        <taxon>Phthiraptera</taxon>
        <taxon>Anoplura</taxon>
        <taxon>Polyplacidae</taxon>
        <taxon>Polyplax</taxon>
    </lineage>
</organism>
<evidence type="ECO:0000256" key="2">
    <source>
        <dbReference type="SAM" id="MobiDB-lite"/>
    </source>
</evidence>
<keyword evidence="5" id="KW-1185">Reference proteome</keyword>